<feature type="region of interest" description="Disordered" evidence="1">
    <location>
        <begin position="1"/>
        <end position="92"/>
    </location>
</feature>
<feature type="compositionally biased region" description="Basic and acidic residues" evidence="1">
    <location>
        <begin position="47"/>
        <end position="64"/>
    </location>
</feature>
<keyword evidence="3" id="KW-1185">Reference proteome</keyword>
<sequence length="197" mass="20765">MAGKKVKPVSDDKSQQLAAAAVGAGTEPVSAQAEPKKDGVLVDPDAEAARREAEQQAAEAERLAAEAAAAAATTQDGTAGDQGSANALGVSSEPGANLAEELDISNAALVMGVDDGQPDWLLGQFDVKAKSPAGFWRCQVHFLHSSPTRVFVVEDKADVPHDHDCEIPCCYLTQEEAKRVYGEPWLKVLIDSEVIKD</sequence>
<evidence type="ECO:0000313" key="2">
    <source>
        <dbReference type="EMBL" id="MDM5132915.1"/>
    </source>
</evidence>
<evidence type="ECO:0000256" key="1">
    <source>
        <dbReference type="SAM" id="MobiDB-lite"/>
    </source>
</evidence>
<dbReference type="Proteomes" id="UP001168109">
    <property type="component" value="Unassembled WGS sequence"/>
</dbReference>
<protein>
    <submittedName>
        <fullName evidence="2">Uncharacterized protein</fullName>
    </submittedName>
</protein>
<proteinExistence type="predicted"/>
<gene>
    <name evidence="2" type="ORF">OB962_18245</name>
</gene>
<organism evidence="2 3">
    <name type="scientific">Aeromonas piscicola</name>
    <dbReference type="NCBI Taxonomy" id="600645"/>
    <lineage>
        <taxon>Bacteria</taxon>
        <taxon>Pseudomonadati</taxon>
        <taxon>Pseudomonadota</taxon>
        <taxon>Gammaproteobacteria</taxon>
        <taxon>Aeromonadales</taxon>
        <taxon>Aeromonadaceae</taxon>
        <taxon>Aeromonas</taxon>
    </lineage>
</organism>
<reference evidence="2" key="1">
    <citation type="submission" date="2024-05" db="EMBL/GenBank/DDBJ databases">
        <title>WGS of Aeromonas isolates.</title>
        <authorList>
            <person name="Lee H."/>
        </authorList>
    </citation>
    <scope>NUCLEOTIDE SEQUENCE</scope>
    <source>
        <strain evidence="2">LP308</strain>
    </source>
</reference>
<dbReference type="RefSeq" id="WP_290042537.1">
    <property type="nucleotide sequence ID" value="NZ_JAOPLU010000007.1"/>
</dbReference>
<accession>A0ABT7QG27</accession>
<comment type="caution">
    <text evidence="2">The sequence shown here is derived from an EMBL/GenBank/DDBJ whole genome shotgun (WGS) entry which is preliminary data.</text>
</comment>
<evidence type="ECO:0000313" key="3">
    <source>
        <dbReference type="Proteomes" id="UP001168109"/>
    </source>
</evidence>
<dbReference type="EMBL" id="JAOPLU010000007">
    <property type="protein sequence ID" value="MDM5132915.1"/>
    <property type="molecule type" value="Genomic_DNA"/>
</dbReference>
<feature type="compositionally biased region" description="Polar residues" evidence="1">
    <location>
        <begin position="73"/>
        <end position="85"/>
    </location>
</feature>
<name>A0ABT7QG27_9GAMM</name>